<evidence type="ECO:0000313" key="9">
    <source>
        <dbReference type="Proteomes" id="UP000092555"/>
    </source>
</evidence>
<dbReference type="InterPro" id="IPR016024">
    <property type="entry name" value="ARM-type_fold"/>
</dbReference>
<dbReference type="GO" id="GO:0005770">
    <property type="term" value="C:late endosome"/>
    <property type="evidence" value="ECO:0007669"/>
    <property type="project" value="EnsemblFungi"/>
</dbReference>
<dbReference type="Pfam" id="PF09324">
    <property type="entry name" value="Sec7-like_HDS"/>
    <property type="match status" value="1"/>
</dbReference>
<dbReference type="EMBL" id="LXTC01000001">
    <property type="protein sequence ID" value="OBA23562.1"/>
    <property type="molecule type" value="Genomic_DNA"/>
</dbReference>
<dbReference type="SUPFAM" id="SSF48371">
    <property type="entry name" value="ARM repeat"/>
    <property type="match status" value="1"/>
</dbReference>
<evidence type="ECO:0000256" key="4">
    <source>
        <dbReference type="ARBA" id="ARBA00023136"/>
    </source>
</evidence>
<dbReference type="GO" id="GO:0015031">
    <property type="term" value="P:protein transport"/>
    <property type="evidence" value="ECO:0007669"/>
    <property type="project" value="UniProtKB-KW"/>
</dbReference>
<dbReference type="CDD" id="cd00171">
    <property type="entry name" value="Sec7"/>
    <property type="match status" value="1"/>
</dbReference>
<evidence type="ECO:0000256" key="1">
    <source>
        <dbReference type="ARBA" id="ARBA00022448"/>
    </source>
</evidence>
<reference evidence="8 9" key="1">
    <citation type="submission" date="2016-05" db="EMBL/GenBank/DDBJ databases">
        <title>Comparative genomics of biotechnologically important yeasts.</title>
        <authorList>
            <consortium name="DOE Joint Genome Institute"/>
            <person name="Riley R."/>
            <person name="Haridas S."/>
            <person name="Wolfe K.H."/>
            <person name="Lopes M.R."/>
            <person name="Hittinger C.T."/>
            <person name="Goker M."/>
            <person name="Salamov A."/>
            <person name="Wisecaver J."/>
            <person name="Long T.M."/>
            <person name="Aerts A.L."/>
            <person name="Barry K."/>
            <person name="Choi C."/>
            <person name="Clum A."/>
            <person name="Coughlan A.Y."/>
            <person name="Deshpande S."/>
            <person name="Douglass A.P."/>
            <person name="Hanson S.J."/>
            <person name="Klenk H.-P."/>
            <person name="LaButti K."/>
            <person name="Lapidus A."/>
            <person name="Lindquist E."/>
            <person name="Lipzen A."/>
            <person name="Meier-kolthoff J.P."/>
            <person name="Ohm R.A."/>
            <person name="Otillar R.P."/>
            <person name="Pangilinan J."/>
            <person name="Peng Y."/>
            <person name="Rokas A."/>
            <person name="Rosa C.A."/>
            <person name="Scheuner C."/>
            <person name="Sibirny A.A."/>
            <person name="Slot J.C."/>
            <person name="Stielow J.B."/>
            <person name="Sun H."/>
            <person name="Kurtzman C.P."/>
            <person name="Blackwell M."/>
            <person name="Grigoriev I.V."/>
            <person name="Jeffries T.W."/>
        </authorList>
    </citation>
    <scope>NUCLEOTIDE SEQUENCE [LARGE SCALE GENOMIC DNA]</scope>
    <source>
        <strain evidence="8 9">NRRL YB-4993</strain>
    </source>
</reference>
<dbReference type="GO" id="GO:0140455">
    <property type="term" value="P:cytoplasm protein quality control"/>
    <property type="evidence" value="ECO:0007669"/>
    <property type="project" value="EnsemblFungi"/>
</dbReference>
<dbReference type="PANTHER" id="PTHR10663">
    <property type="entry name" value="GUANYL-NUCLEOTIDE EXCHANGE FACTOR"/>
    <property type="match status" value="1"/>
</dbReference>
<dbReference type="InterPro" id="IPR035999">
    <property type="entry name" value="Sec7_dom_sf"/>
</dbReference>
<dbReference type="InterPro" id="IPR015403">
    <property type="entry name" value="Mon2/Sec7/BIG1-like_HDS"/>
</dbReference>
<proteinExistence type="predicted"/>
<evidence type="ECO:0000259" key="7">
    <source>
        <dbReference type="PROSITE" id="PS50190"/>
    </source>
</evidence>
<dbReference type="GO" id="GO:0005085">
    <property type="term" value="F:guanyl-nucleotide exchange factor activity"/>
    <property type="evidence" value="ECO:0007669"/>
    <property type="project" value="EnsemblFungi"/>
</dbReference>
<dbReference type="GO" id="GO:0030663">
    <property type="term" value="C:COPI-coated vesicle membrane"/>
    <property type="evidence" value="ECO:0007669"/>
    <property type="project" value="UniProtKB-SubCell"/>
</dbReference>
<dbReference type="Pfam" id="PF01369">
    <property type="entry name" value="Sec7"/>
    <property type="match status" value="1"/>
</dbReference>
<feature type="region of interest" description="Disordered" evidence="6">
    <location>
        <begin position="1465"/>
        <end position="1484"/>
    </location>
</feature>
<dbReference type="InterPro" id="IPR023394">
    <property type="entry name" value="Sec7_C_sf"/>
</dbReference>
<comment type="subcellular location">
    <subcellularLocation>
        <location evidence="5">Cytoplasmic vesicle</location>
        <location evidence="5">COPI-coated vesicle membrane</location>
    </subcellularLocation>
</comment>
<dbReference type="STRING" id="869754.A0A1A0HI51"/>
<dbReference type="Gene3D" id="1.10.1000.11">
    <property type="entry name" value="Arf Nucleotide-binding Site Opener,domain 2"/>
    <property type="match status" value="1"/>
</dbReference>
<keyword evidence="3" id="KW-0653">Protein transport</keyword>
<dbReference type="GO" id="GO:0005829">
    <property type="term" value="C:cytosol"/>
    <property type="evidence" value="ECO:0007669"/>
    <property type="project" value="EnsemblFungi"/>
</dbReference>
<dbReference type="FunFam" id="1.10.1000.11:FF:000003">
    <property type="entry name" value="Brefeldin A-inhibited guanine nucleotide-exchange protein 1"/>
    <property type="match status" value="1"/>
</dbReference>
<dbReference type="Gene3D" id="1.10.220.20">
    <property type="match status" value="1"/>
</dbReference>
<dbReference type="GO" id="GO:0032012">
    <property type="term" value="P:regulation of ARF protein signal transduction"/>
    <property type="evidence" value="ECO:0007669"/>
    <property type="project" value="InterPro"/>
</dbReference>
<evidence type="ECO:0000256" key="3">
    <source>
        <dbReference type="ARBA" id="ARBA00022927"/>
    </source>
</evidence>
<accession>A0A1A0HI51</accession>
<dbReference type="GO" id="GO:0000045">
    <property type="term" value="P:autophagosome assembly"/>
    <property type="evidence" value="ECO:0007669"/>
    <property type="project" value="EnsemblFungi"/>
</dbReference>
<feature type="region of interest" description="Disordered" evidence="6">
    <location>
        <begin position="535"/>
        <end position="570"/>
    </location>
</feature>
<comment type="caution">
    <text evidence="8">The sequence shown here is derived from an EMBL/GenBank/DDBJ whole genome shotgun (WGS) entry which is preliminary data.</text>
</comment>
<dbReference type="Pfam" id="PF16213">
    <property type="entry name" value="DCB"/>
    <property type="match status" value="1"/>
</dbReference>
<gene>
    <name evidence="8" type="ORF">METBIDRAFT_36814</name>
</gene>
<evidence type="ECO:0000313" key="8">
    <source>
        <dbReference type="EMBL" id="OBA23562.1"/>
    </source>
</evidence>
<feature type="compositionally biased region" description="Polar residues" evidence="6">
    <location>
        <begin position="535"/>
        <end position="554"/>
    </location>
</feature>
<name>A0A1A0HI51_9ASCO</name>
<dbReference type="GO" id="GO:0005802">
    <property type="term" value="C:trans-Golgi network"/>
    <property type="evidence" value="ECO:0007669"/>
    <property type="project" value="EnsemblFungi"/>
</dbReference>
<dbReference type="Proteomes" id="UP000092555">
    <property type="component" value="Unassembled WGS sequence"/>
</dbReference>
<dbReference type="InterPro" id="IPR032691">
    <property type="entry name" value="Mon2/Sec7/BIG1-like_HUS"/>
</dbReference>
<feature type="domain" description="SEC7" evidence="7">
    <location>
        <begin position="564"/>
        <end position="752"/>
    </location>
</feature>
<dbReference type="Pfam" id="PF12783">
    <property type="entry name" value="Sec7-like_HUS"/>
    <property type="match status" value="1"/>
</dbReference>
<keyword evidence="1" id="KW-0813">Transport</keyword>
<keyword evidence="4" id="KW-0472">Membrane</keyword>
<evidence type="ECO:0000256" key="5">
    <source>
        <dbReference type="ARBA" id="ARBA00060451"/>
    </source>
</evidence>
<dbReference type="FunFam" id="1.10.220.20:FF:000002">
    <property type="entry name" value="Brefeldin A-inhibited guanine nucleotide-exchange protein 1"/>
    <property type="match status" value="1"/>
</dbReference>
<dbReference type="Pfam" id="PF20252">
    <property type="entry name" value="BIG2_C"/>
    <property type="match status" value="1"/>
</dbReference>
<dbReference type="GO" id="GO:0006891">
    <property type="term" value="P:intra-Golgi vesicle-mediated transport"/>
    <property type="evidence" value="ECO:0007669"/>
    <property type="project" value="EnsemblFungi"/>
</dbReference>
<keyword evidence="2" id="KW-0963">Cytoplasm</keyword>
<sequence length="1693" mass="191065">MAPAPGRPSHAKVDNTAIFMKTFEAILQSKEAHKNALLKTATQKAIDSLNNSASRDPHVLFEALKLACETPNTELKCKAVDLFAKLFDYALFDDEADRTRLTDASVDVISACFEGEGTDPDLELQVVRALIHSIILMPTHGASLLKAVRQIYNVFIFSLTPRNQAVAQGTLTQVIATIFQRVGEAVSSAKSRASRLSSYVNIHVGAVAEPAEHAENGAGKMTLEQLQNLSGDSADLARVSEANRASEKDEDLVVKDAFLIFRAMCKLSVKDLEADSVDMRSHSVRSKLLSLHIIHTILRNNIDIFLSKDVVILSSSTDEQTRLIDAVRSYLCQALIRNAASPLAPVFELTLETFWLLIANLRSDFKMEIPVLWEQIYFPVSEMKTSTPHQKRYLLSVIERLCNDSRCIIEFYLNYDCDSSQPNICEIIIDYLTKLALSRVEVSLAQKDAFEENKRAGIALYEVSKIDNLTTATMSSKPPEPDVYNLFPLEYSMKITSLSCSVAFLRSLHSWAQKGFVSPQKLANAFPKLTLEGSPISSHSNSRNPSFIGNQQPAAESERDDPEQFETQKQRKRALVEGCRQFSQKPKKGVAYFIENGFIKSDSPEDIALFLLNTESLDKAALGDYLGDGSDKNVAIMHAFVDQMNFQDNSFVDSLRTFLQLFRLPGEGQKIDRFMLKFAERYVLGNPRVFSNADAAYVLAYSTVMLNTDQHSKQVKNRMTVENFIMNNSGIDDGKDLPRQFLEQVFSEIQGNEIKLQSEHHAALLAGDQTLAATQQSGFFGSRDLNREAYIHASKEMSTKTEKLFKTLGKKSRSEDSPNQVYYAASNVQHVRSIFDTTWMSILAGLTGPFKEYDEPSVIKICLEGIKLSIKISCLFDLEYAKQSFIGALVQFQNLNNIEDIRSKNVDAMHVMLEIAVSEGNYLHKSWTAVLTSISQLERLQLIAKGIDRDSIPDVSSIKLVNRNSIESTSSQPSGFFSLFTRETSASQSASIKYHNQQLSAESAQLLFRTELSVAIDKVFTNSSELSGEAIKDFVEALSQVATEEIDSSGQSSNPRMFSLQKVVDICYYNMSRIRLEWSQLWVILGDVFNRVGCNPNLAVDFFALDSLRQLSMRFMDIEELAQFKFQKEFLKPFQYIILHNNSFEVKDMVLECVNNMVLAKANKIKSGWKTIFEVLTVAAKDKKDALVTKAYKLAFTINKDFSDEVIKQDSFADLVTCFTEFAKNEQLQKVGLLSLEVLSRLIVRVAKTSIELSSKDTISATRDFASEKYENLMKLWFPLLYGFYDIIMSGEELEVRSRTLTHFFDVLLKYGDHFETDFWDLIYQKLLAPIFGVIACPWGLRYDDDGASAQYGVNMADNDKMSFWVSTTFIQALNGMVSLFSHYFDALTPRFDDLLNLLVSCICQENDTIARTGKSCFEEFLVQNCDKFLKGQWDAILKTFSLLFDLTTAKELFTLDPLREDEENSDVNSLDINDSEDMHTKDTEEVSGDKSSIVIKCVLQLLMIELVLELAVKDEFYEAVPDEHLTEICQLLYKSFDFAKRFNDDYDLRVRLWNAGVIERLPNLLKQESMSAAVFLNVMFRLYCDDKKATSQESKETIVTSVVPLSYSIVERFCELDESNQLKSIATWRPVITEIFEGFVEMDDDDFANHSPDLFKLTITLFGRATGGDLRRALQMFLARVGSVFVKKPQSV</sequence>
<dbReference type="SUPFAM" id="SSF48425">
    <property type="entry name" value="Sec7 domain"/>
    <property type="match status" value="1"/>
</dbReference>
<dbReference type="RefSeq" id="XP_018714043.1">
    <property type="nucleotide sequence ID" value="XM_018856780.1"/>
</dbReference>
<dbReference type="GeneID" id="30029756"/>
<protein>
    <submittedName>
        <fullName evidence="8">Sec7-domain-containing protein</fullName>
    </submittedName>
</protein>
<evidence type="ECO:0000256" key="6">
    <source>
        <dbReference type="SAM" id="MobiDB-lite"/>
    </source>
</evidence>
<dbReference type="SMART" id="SM00222">
    <property type="entry name" value="Sec7"/>
    <property type="match status" value="1"/>
</dbReference>
<dbReference type="GO" id="GO:0006888">
    <property type="term" value="P:endoplasmic reticulum to Golgi vesicle-mediated transport"/>
    <property type="evidence" value="ECO:0007669"/>
    <property type="project" value="EnsemblFungi"/>
</dbReference>
<dbReference type="PROSITE" id="PS50190">
    <property type="entry name" value="SEC7"/>
    <property type="match status" value="1"/>
</dbReference>
<evidence type="ECO:0000256" key="2">
    <source>
        <dbReference type="ARBA" id="ARBA00022490"/>
    </source>
</evidence>
<dbReference type="InterPro" id="IPR032629">
    <property type="entry name" value="DCB_dom"/>
</dbReference>
<organism evidence="8 9">
    <name type="scientific">Metschnikowia bicuspidata var. bicuspidata NRRL YB-4993</name>
    <dbReference type="NCBI Taxonomy" id="869754"/>
    <lineage>
        <taxon>Eukaryota</taxon>
        <taxon>Fungi</taxon>
        <taxon>Dikarya</taxon>
        <taxon>Ascomycota</taxon>
        <taxon>Saccharomycotina</taxon>
        <taxon>Pichiomycetes</taxon>
        <taxon>Metschnikowiaceae</taxon>
        <taxon>Metschnikowia</taxon>
    </lineage>
</organism>
<dbReference type="InterPro" id="IPR046455">
    <property type="entry name" value="Sec7/BIG1-like_C"/>
</dbReference>
<keyword evidence="9" id="KW-1185">Reference proteome</keyword>
<dbReference type="InterPro" id="IPR000904">
    <property type="entry name" value="Sec7_dom"/>
</dbReference>
<dbReference type="OrthoDB" id="18431at2759"/>
<dbReference type="PANTHER" id="PTHR10663:SF375">
    <property type="entry name" value="LD29171P"/>
    <property type="match status" value="1"/>
</dbReference>